<gene>
    <name evidence="2" type="ORF">DARMORV10_C02P43740.1</name>
</gene>
<sequence length="78" mass="8943">MTREAQIHRWTQIVCSISNLNPRLQLSIPIQTNRPMDSTSPSRLNALDPTSSSPSFVNKMKPEVKRKTRFPYRSVSSK</sequence>
<accession>A0A816KCJ9</accession>
<organism evidence="2">
    <name type="scientific">Brassica napus</name>
    <name type="common">Rape</name>
    <dbReference type="NCBI Taxonomy" id="3708"/>
    <lineage>
        <taxon>Eukaryota</taxon>
        <taxon>Viridiplantae</taxon>
        <taxon>Streptophyta</taxon>
        <taxon>Embryophyta</taxon>
        <taxon>Tracheophyta</taxon>
        <taxon>Spermatophyta</taxon>
        <taxon>Magnoliopsida</taxon>
        <taxon>eudicotyledons</taxon>
        <taxon>Gunneridae</taxon>
        <taxon>Pentapetalae</taxon>
        <taxon>rosids</taxon>
        <taxon>malvids</taxon>
        <taxon>Brassicales</taxon>
        <taxon>Brassicaceae</taxon>
        <taxon>Brassiceae</taxon>
        <taxon>Brassica</taxon>
    </lineage>
</organism>
<protein>
    <submittedName>
        <fullName evidence="2">(rape) hypothetical protein</fullName>
    </submittedName>
</protein>
<evidence type="ECO:0000313" key="2">
    <source>
        <dbReference type="EMBL" id="CAF1918601.1"/>
    </source>
</evidence>
<feature type="compositionally biased region" description="Polar residues" evidence="1">
    <location>
        <begin position="32"/>
        <end position="56"/>
    </location>
</feature>
<reference evidence="2" key="1">
    <citation type="submission" date="2021-01" db="EMBL/GenBank/DDBJ databases">
        <authorList>
            <consortium name="Genoscope - CEA"/>
            <person name="William W."/>
        </authorList>
    </citation>
    <scope>NUCLEOTIDE SEQUENCE</scope>
</reference>
<dbReference type="AlphaFoldDB" id="A0A816KCJ9"/>
<evidence type="ECO:0000256" key="1">
    <source>
        <dbReference type="SAM" id="MobiDB-lite"/>
    </source>
</evidence>
<name>A0A816KCJ9_BRANA</name>
<feature type="region of interest" description="Disordered" evidence="1">
    <location>
        <begin position="32"/>
        <end position="78"/>
    </location>
</feature>
<dbReference type="EMBL" id="HG994366">
    <property type="protein sequence ID" value="CAF1918601.1"/>
    <property type="molecule type" value="Genomic_DNA"/>
</dbReference>
<dbReference type="Proteomes" id="UP001295469">
    <property type="component" value="Chromosome C02"/>
</dbReference>
<proteinExistence type="predicted"/>